<dbReference type="RefSeq" id="WP_165566304.1">
    <property type="nucleotide sequence ID" value="NZ_SAYU02000011.1"/>
</dbReference>
<comment type="caution">
    <text evidence="3">The sequence shown here is derived from an EMBL/GenBank/DDBJ whole genome shotgun (WGS) entry which is preliminary data.</text>
</comment>
<feature type="chain" id="PRO_5039082205" evidence="1">
    <location>
        <begin position="21"/>
        <end position="310"/>
    </location>
</feature>
<keyword evidence="4" id="KW-1185">Reference proteome</keyword>
<reference evidence="3" key="1">
    <citation type="submission" date="2020-03" db="EMBL/GenBank/DDBJ databases">
        <title>Phycicoccus flavus sp. nov., a novel endophytic actinobacterium isolated from branch of Kandelia candel.</title>
        <authorList>
            <person name="Tuo L."/>
        </authorList>
    </citation>
    <scope>NUCLEOTIDE SEQUENCE</scope>
    <source>
        <strain evidence="3">CMS6Z-2</strain>
    </source>
</reference>
<dbReference type="InterPro" id="IPR007210">
    <property type="entry name" value="ABC_Gly_betaine_transp_sub-bd"/>
</dbReference>
<dbReference type="GO" id="GO:0022857">
    <property type="term" value="F:transmembrane transporter activity"/>
    <property type="evidence" value="ECO:0007669"/>
    <property type="project" value="InterPro"/>
</dbReference>
<dbReference type="CDD" id="cd13606">
    <property type="entry name" value="PBP2_ProX_like"/>
    <property type="match status" value="1"/>
</dbReference>
<dbReference type="Pfam" id="PF04069">
    <property type="entry name" value="OpuAC"/>
    <property type="match status" value="1"/>
</dbReference>
<dbReference type="Proteomes" id="UP000287866">
    <property type="component" value="Unassembled WGS sequence"/>
</dbReference>
<keyword evidence="1" id="KW-0732">Signal</keyword>
<organism evidence="3 4">
    <name type="scientific">Phycicoccus flavus</name>
    <dbReference type="NCBI Taxonomy" id="2502783"/>
    <lineage>
        <taxon>Bacteria</taxon>
        <taxon>Bacillati</taxon>
        <taxon>Actinomycetota</taxon>
        <taxon>Actinomycetes</taxon>
        <taxon>Micrococcales</taxon>
        <taxon>Intrasporangiaceae</taxon>
        <taxon>Phycicoccus</taxon>
    </lineage>
</organism>
<gene>
    <name evidence="3" type="ORF">EPD83_005370</name>
</gene>
<protein>
    <submittedName>
        <fullName evidence="3">ABC transporter substrate-binding protein</fullName>
    </submittedName>
</protein>
<accession>A0A8T6R1X5</accession>
<evidence type="ECO:0000259" key="2">
    <source>
        <dbReference type="Pfam" id="PF04069"/>
    </source>
</evidence>
<dbReference type="SUPFAM" id="SSF53850">
    <property type="entry name" value="Periplasmic binding protein-like II"/>
    <property type="match status" value="1"/>
</dbReference>
<feature type="signal peptide" evidence="1">
    <location>
        <begin position="1"/>
        <end position="20"/>
    </location>
</feature>
<proteinExistence type="predicted"/>
<feature type="domain" description="ABC-type glycine betaine transport system substrate-binding" evidence="2">
    <location>
        <begin position="48"/>
        <end position="304"/>
    </location>
</feature>
<dbReference type="GO" id="GO:0043190">
    <property type="term" value="C:ATP-binding cassette (ABC) transporter complex"/>
    <property type="evidence" value="ECO:0007669"/>
    <property type="project" value="InterPro"/>
</dbReference>
<dbReference type="PROSITE" id="PS51257">
    <property type="entry name" value="PROKAR_LIPOPROTEIN"/>
    <property type="match status" value="1"/>
</dbReference>
<dbReference type="Gene3D" id="3.40.190.120">
    <property type="entry name" value="Osmoprotection protein (prox), domain 2"/>
    <property type="match status" value="1"/>
</dbReference>
<dbReference type="EMBL" id="SAYU02000011">
    <property type="protein sequence ID" value="NHA67490.1"/>
    <property type="molecule type" value="Genomic_DNA"/>
</dbReference>
<evidence type="ECO:0000313" key="4">
    <source>
        <dbReference type="Proteomes" id="UP000287866"/>
    </source>
</evidence>
<evidence type="ECO:0000313" key="3">
    <source>
        <dbReference type="EMBL" id="NHA67490.1"/>
    </source>
</evidence>
<dbReference type="Gene3D" id="3.40.190.10">
    <property type="entry name" value="Periplasmic binding protein-like II"/>
    <property type="match status" value="1"/>
</dbReference>
<sequence>MKRITTVVALAAASMLGLTACGGNSDPLASDTASASSTGGSGGGSDGPIVVGGANFSESTLLAEIYAGALQAKGIDASTKLNIGAREVYLRALQDNSIQVFPEYTGALALNFDKEYSGTDPDEVYAHVQEVLPDDLTVLEKSAAEDNDSINVTKETADANGLKTISDLAKVSGDMTLAAPPEFKKRPQGVPGLEKTYGVTFKSFRPLTGQAIVQALKNGQADAANIFSTDPAIAANGFVTLEDDKKLFGSQNIVPLVRSDRADEVKEALNAVSAKLTTQAIADMLKQTDIDKKDPATVAKQFLADNGLDG</sequence>
<name>A0A8T6R1X5_9MICO</name>
<dbReference type="AlphaFoldDB" id="A0A8T6R1X5"/>
<evidence type="ECO:0000256" key="1">
    <source>
        <dbReference type="SAM" id="SignalP"/>
    </source>
</evidence>